<evidence type="ECO:0000313" key="1">
    <source>
        <dbReference type="EMBL" id="KAK8484483.1"/>
    </source>
</evidence>
<proteinExistence type="predicted"/>
<dbReference type="EMBL" id="JBBPBM010001397">
    <property type="protein sequence ID" value="KAK8484483.1"/>
    <property type="molecule type" value="Genomic_DNA"/>
</dbReference>
<sequence>MEHEDGDYNSDDNANLNFDRKVGIVLYWLRTKLHENLESEGAWNARRVRGAWSAMERPKFLMIVSACVVRAWRDTVTRTTVWVRNQARDSVGPGSTCSQRHVGPRELSVRVQVLSSMPFIPFSNPFSPPAHVNSTLPSFI</sequence>
<protein>
    <submittedName>
        <fullName evidence="1">Uncharacterized protein</fullName>
    </submittedName>
</protein>
<accession>A0ABR1ZUT8</accession>
<comment type="caution">
    <text evidence="1">The sequence shown here is derived from an EMBL/GenBank/DDBJ whole genome shotgun (WGS) entry which is preliminary data.</text>
</comment>
<evidence type="ECO:0000313" key="2">
    <source>
        <dbReference type="Proteomes" id="UP001472677"/>
    </source>
</evidence>
<keyword evidence="2" id="KW-1185">Reference proteome</keyword>
<name>A0ABR1ZUT8_9ROSI</name>
<dbReference type="Proteomes" id="UP001472677">
    <property type="component" value="Unassembled WGS sequence"/>
</dbReference>
<gene>
    <name evidence="1" type="ORF">V6N12_024969</name>
</gene>
<reference evidence="1 2" key="1">
    <citation type="journal article" date="2024" name="G3 (Bethesda)">
        <title>Genome assembly of Hibiscus sabdariffa L. provides insights into metabolisms of medicinal natural products.</title>
        <authorList>
            <person name="Kim T."/>
        </authorList>
    </citation>
    <scope>NUCLEOTIDE SEQUENCE [LARGE SCALE GENOMIC DNA]</scope>
    <source>
        <strain evidence="1">TK-2024</strain>
        <tissue evidence="1">Old leaves</tissue>
    </source>
</reference>
<organism evidence="1 2">
    <name type="scientific">Hibiscus sabdariffa</name>
    <name type="common">roselle</name>
    <dbReference type="NCBI Taxonomy" id="183260"/>
    <lineage>
        <taxon>Eukaryota</taxon>
        <taxon>Viridiplantae</taxon>
        <taxon>Streptophyta</taxon>
        <taxon>Embryophyta</taxon>
        <taxon>Tracheophyta</taxon>
        <taxon>Spermatophyta</taxon>
        <taxon>Magnoliopsida</taxon>
        <taxon>eudicotyledons</taxon>
        <taxon>Gunneridae</taxon>
        <taxon>Pentapetalae</taxon>
        <taxon>rosids</taxon>
        <taxon>malvids</taxon>
        <taxon>Malvales</taxon>
        <taxon>Malvaceae</taxon>
        <taxon>Malvoideae</taxon>
        <taxon>Hibiscus</taxon>
    </lineage>
</organism>